<dbReference type="SUPFAM" id="SSF50346">
    <property type="entry name" value="PRC-barrel domain"/>
    <property type="match status" value="1"/>
</dbReference>
<evidence type="ECO:0000256" key="2">
    <source>
        <dbReference type="SAM" id="Phobius"/>
    </source>
</evidence>
<keyword evidence="2" id="KW-1133">Transmembrane helix</keyword>
<comment type="caution">
    <text evidence="4">The sequence shown here is derived from an EMBL/GenBank/DDBJ whole genome shotgun (WGS) entry which is preliminary data.</text>
</comment>
<keyword evidence="5" id="KW-1185">Reference proteome</keyword>
<dbReference type="OrthoDB" id="7876889at2"/>
<dbReference type="PANTHER" id="PTHR36505">
    <property type="entry name" value="BLR1072 PROTEIN"/>
    <property type="match status" value="1"/>
</dbReference>
<dbReference type="EMBL" id="QUMO01000001">
    <property type="protein sequence ID" value="REF89108.1"/>
    <property type="molecule type" value="Genomic_DNA"/>
</dbReference>
<feature type="domain" description="PRC-barrel" evidence="3">
    <location>
        <begin position="77"/>
        <end position="143"/>
    </location>
</feature>
<protein>
    <submittedName>
        <fullName evidence="4">PRC-barrel domain protein</fullName>
    </submittedName>
</protein>
<dbReference type="PROSITE" id="PS51257">
    <property type="entry name" value="PROKAR_LIPOPROTEIN"/>
    <property type="match status" value="1"/>
</dbReference>
<gene>
    <name evidence="4" type="ORF">DES32_0323</name>
</gene>
<evidence type="ECO:0000313" key="4">
    <source>
        <dbReference type="EMBL" id="REF89108.1"/>
    </source>
</evidence>
<organism evidence="4 5">
    <name type="scientific">Methylovirgula ligni</name>
    <dbReference type="NCBI Taxonomy" id="569860"/>
    <lineage>
        <taxon>Bacteria</taxon>
        <taxon>Pseudomonadati</taxon>
        <taxon>Pseudomonadota</taxon>
        <taxon>Alphaproteobacteria</taxon>
        <taxon>Hyphomicrobiales</taxon>
        <taxon>Beijerinckiaceae</taxon>
        <taxon>Methylovirgula</taxon>
    </lineage>
</organism>
<sequence>MGCCAREIRQNVVGLTSHLVAVFGLSIVAACGFGAPGSAEADQSKASIATPANPPTTQAHPVAKDAVAAVVIDDKDLESVLGQEIYGGNGEDMGRIVDILVDHKANVRAAIIDFGGFLGVGTRKIAVDWHALRFDQDRATTSLIRDQVRVAPEYKEGEPIVILGPGSFAPPHAKAPPQLKPEASPPVK</sequence>
<feature type="transmembrane region" description="Helical" evidence="2">
    <location>
        <begin position="12"/>
        <end position="35"/>
    </location>
</feature>
<dbReference type="PANTHER" id="PTHR36505:SF1">
    <property type="entry name" value="BLR1072 PROTEIN"/>
    <property type="match status" value="1"/>
</dbReference>
<dbReference type="InterPro" id="IPR027275">
    <property type="entry name" value="PRC-brl_dom"/>
</dbReference>
<evidence type="ECO:0000259" key="3">
    <source>
        <dbReference type="Pfam" id="PF05239"/>
    </source>
</evidence>
<dbReference type="Gene3D" id="2.30.30.240">
    <property type="entry name" value="PRC-barrel domain"/>
    <property type="match status" value="1"/>
</dbReference>
<accession>A0A3D9Z485</accession>
<keyword evidence="2" id="KW-0812">Transmembrane</keyword>
<dbReference type="InterPro" id="IPR011033">
    <property type="entry name" value="PRC_barrel-like_sf"/>
</dbReference>
<reference evidence="4 5" key="1">
    <citation type="submission" date="2018-08" db="EMBL/GenBank/DDBJ databases">
        <title>Genomic Encyclopedia of Type Strains, Phase IV (KMG-IV): sequencing the most valuable type-strain genomes for metagenomic binning, comparative biology and taxonomic classification.</title>
        <authorList>
            <person name="Goeker M."/>
        </authorList>
    </citation>
    <scope>NUCLEOTIDE SEQUENCE [LARGE SCALE GENOMIC DNA]</scope>
    <source>
        <strain evidence="4 5">BW863</strain>
    </source>
</reference>
<dbReference type="Proteomes" id="UP000256900">
    <property type="component" value="Unassembled WGS sequence"/>
</dbReference>
<proteinExistence type="predicted"/>
<name>A0A3D9Z485_9HYPH</name>
<evidence type="ECO:0000256" key="1">
    <source>
        <dbReference type="SAM" id="MobiDB-lite"/>
    </source>
</evidence>
<keyword evidence="2" id="KW-0472">Membrane</keyword>
<dbReference type="AlphaFoldDB" id="A0A3D9Z485"/>
<feature type="region of interest" description="Disordered" evidence="1">
    <location>
        <begin position="166"/>
        <end position="188"/>
    </location>
</feature>
<evidence type="ECO:0000313" key="5">
    <source>
        <dbReference type="Proteomes" id="UP000256900"/>
    </source>
</evidence>
<dbReference type="Pfam" id="PF05239">
    <property type="entry name" value="PRC"/>
    <property type="match status" value="1"/>
</dbReference>